<dbReference type="AlphaFoldDB" id="A0A8J2LC01"/>
<evidence type="ECO:0000256" key="1">
    <source>
        <dbReference type="SAM" id="Phobius"/>
    </source>
</evidence>
<keyword evidence="3" id="KW-1185">Reference proteome</keyword>
<protein>
    <submittedName>
        <fullName evidence="2">Uncharacterized protein</fullName>
    </submittedName>
</protein>
<organism evidence="2 3">
    <name type="scientific">Allacma fusca</name>
    <dbReference type="NCBI Taxonomy" id="39272"/>
    <lineage>
        <taxon>Eukaryota</taxon>
        <taxon>Metazoa</taxon>
        <taxon>Ecdysozoa</taxon>
        <taxon>Arthropoda</taxon>
        <taxon>Hexapoda</taxon>
        <taxon>Collembola</taxon>
        <taxon>Symphypleona</taxon>
        <taxon>Sminthuridae</taxon>
        <taxon>Allacma</taxon>
    </lineage>
</organism>
<evidence type="ECO:0000313" key="3">
    <source>
        <dbReference type="Proteomes" id="UP000708208"/>
    </source>
</evidence>
<dbReference type="OrthoDB" id="7733414at2759"/>
<feature type="transmembrane region" description="Helical" evidence="1">
    <location>
        <begin position="83"/>
        <end position="107"/>
    </location>
</feature>
<proteinExistence type="predicted"/>
<evidence type="ECO:0000313" key="2">
    <source>
        <dbReference type="EMBL" id="CAG7819964.1"/>
    </source>
</evidence>
<gene>
    <name evidence="2" type="ORF">AFUS01_LOCUS30377</name>
</gene>
<dbReference type="Proteomes" id="UP000708208">
    <property type="component" value="Unassembled WGS sequence"/>
</dbReference>
<feature type="transmembrane region" description="Helical" evidence="1">
    <location>
        <begin position="46"/>
        <end position="71"/>
    </location>
</feature>
<feature type="transmembrane region" description="Helical" evidence="1">
    <location>
        <begin position="20"/>
        <end position="40"/>
    </location>
</feature>
<accession>A0A8J2LC01</accession>
<keyword evidence="1" id="KW-0812">Transmembrane</keyword>
<keyword evidence="1" id="KW-0472">Membrane</keyword>
<dbReference type="EMBL" id="CAJVCH010464876">
    <property type="protein sequence ID" value="CAG7819964.1"/>
    <property type="molecule type" value="Genomic_DNA"/>
</dbReference>
<name>A0A8J2LC01_9HEXA</name>
<reference evidence="2" key="1">
    <citation type="submission" date="2021-06" db="EMBL/GenBank/DDBJ databases">
        <authorList>
            <person name="Hodson N. C."/>
            <person name="Mongue J. A."/>
            <person name="Jaron S. K."/>
        </authorList>
    </citation>
    <scope>NUCLEOTIDE SEQUENCE</scope>
</reference>
<keyword evidence="1" id="KW-1133">Transmembrane helix</keyword>
<comment type="caution">
    <text evidence="2">The sequence shown here is derived from an EMBL/GenBank/DDBJ whole genome shotgun (WGS) entry which is preliminary data.</text>
</comment>
<feature type="non-terminal residue" evidence="2">
    <location>
        <position position="1"/>
    </location>
</feature>
<sequence length="113" mass="12753">MPFRFINIHIWHGIHISSALMGFSGLFSGIMAATIGRFYFGYSWHIVASLHAVFGWLSVILYFVSIGSAPFRRFSMMPRKVTIFGHFFLGSLTRFLFTICLLTSFYISASPAG</sequence>